<protein>
    <recommendedName>
        <fullName evidence="2">KfrA N-terminal DNA-binding domain-containing protein</fullName>
    </recommendedName>
</protein>
<evidence type="ECO:0000259" key="2">
    <source>
        <dbReference type="Pfam" id="PF11740"/>
    </source>
</evidence>
<feature type="domain" description="KfrA N-terminal DNA-binding" evidence="2">
    <location>
        <begin position="12"/>
        <end position="117"/>
    </location>
</feature>
<name>A0ABP8I2Z3_9BURK</name>
<evidence type="ECO:0000256" key="1">
    <source>
        <dbReference type="SAM" id="MobiDB-lite"/>
    </source>
</evidence>
<proteinExistence type="predicted"/>
<feature type="region of interest" description="Disordered" evidence="1">
    <location>
        <begin position="118"/>
        <end position="162"/>
    </location>
</feature>
<evidence type="ECO:0000313" key="4">
    <source>
        <dbReference type="Proteomes" id="UP001500975"/>
    </source>
</evidence>
<accession>A0ABP8I2Z3</accession>
<dbReference type="Pfam" id="PF11740">
    <property type="entry name" value="KfrA_N"/>
    <property type="match status" value="1"/>
</dbReference>
<sequence>MQENQTPEVRAEQAARDLADRGMAVTARAVREAAGVRMVVAAATAKAWNAAAAEQDHEVIPDVPEDVQGRLSAIWADAYRAALAAVTPERDRLATEVEELRGEVDALTATVADVETERDERAARLDKTEQERASVVSARDDAVVRASRAEDRAEAAEAERDRVSEQMRALIARIPEIDTKREELS</sequence>
<dbReference type="EMBL" id="BAABGJ010000064">
    <property type="protein sequence ID" value="GAA4350262.1"/>
    <property type="molecule type" value="Genomic_DNA"/>
</dbReference>
<feature type="region of interest" description="Disordered" evidence="1">
    <location>
        <begin position="1"/>
        <end position="21"/>
    </location>
</feature>
<dbReference type="Proteomes" id="UP001500975">
    <property type="component" value="Unassembled WGS sequence"/>
</dbReference>
<feature type="compositionally biased region" description="Basic and acidic residues" evidence="1">
    <location>
        <begin position="9"/>
        <end position="20"/>
    </location>
</feature>
<organism evidence="3 4">
    <name type="scientific">Variovorax defluvii</name>
    <dbReference type="NCBI Taxonomy" id="913761"/>
    <lineage>
        <taxon>Bacteria</taxon>
        <taxon>Pseudomonadati</taxon>
        <taxon>Pseudomonadota</taxon>
        <taxon>Betaproteobacteria</taxon>
        <taxon>Burkholderiales</taxon>
        <taxon>Comamonadaceae</taxon>
        <taxon>Variovorax</taxon>
    </lineage>
</organism>
<dbReference type="RefSeq" id="WP_198395080.1">
    <property type="nucleotide sequence ID" value="NZ_BAABGJ010000064.1"/>
</dbReference>
<evidence type="ECO:0000313" key="3">
    <source>
        <dbReference type="EMBL" id="GAA4350262.1"/>
    </source>
</evidence>
<dbReference type="InterPro" id="IPR021104">
    <property type="entry name" value="KfrA_DNA-bd_N"/>
</dbReference>
<keyword evidence="4" id="KW-1185">Reference proteome</keyword>
<dbReference type="Gene3D" id="1.10.287.1490">
    <property type="match status" value="1"/>
</dbReference>
<reference evidence="4" key="1">
    <citation type="journal article" date="2019" name="Int. J. Syst. Evol. Microbiol.">
        <title>The Global Catalogue of Microorganisms (GCM) 10K type strain sequencing project: providing services to taxonomists for standard genome sequencing and annotation.</title>
        <authorList>
            <consortium name="The Broad Institute Genomics Platform"/>
            <consortium name="The Broad Institute Genome Sequencing Center for Infectious Disease"/>
            <person name="Wu L."/>
            <person name="Ma J."/>
        </authorList>
    </citation>
    <scope>NUCLEOTIDE SEQUENCE [LARGE SCALE GENOMIC DNA]</scope>
    <source>
        <strain evidence="4">JCM 17804</strain>
    </source>
</reference>
<comment type="caution">
    <text evidence="3">The sequence shown here is derived from an EMBL/GenBank/DDBJ whole genome shotgun (WGS) entry which is preliminary data.</text>
</comment>
<gene>
    <name evidence="3" type="ORF">GCM10023165_37640</name>
</gene>